<proteinExistence type="predicted"/>
<evidence type="ECO:0000313" key="2">
    <source>
        <dbReference type="EMBL" id="CAI9618438.1"/>
    </source>
</evidence>
<reference evidence="2" key="1">
    <citation type="submission" date="2023-05" db="EMBL/GenBank/DDBJ databases">
        <authorList>
            <person name="Stuckert A."/>
        </authorList>
    </citation>
    <scope>NUCLEOTIDE SEQUENCE</scope>
</reference>
<dbReference type="EMBL" id="CATNWA010020456">
    <property type="protein sequence ID" value="CAI9618438.1"/>
    <property type="molecule type" value="Genomic_DNA"/>
</dbReference>
<accession>A0ABN9HFJ4</accession>
<gene>
    <name evidence="2" type="ORF">SPARVUS_LOCUS15685284</name>
</gene>
<feature type="non-terminal residue" evidence="2">
    <location>
        <position position="88"/>
    </location>
</feature>
<keyword evidence="3" id="KW-1185">Reference proteome</keyword>
<protein>
    <submittedName>
        <fullName evidence="2">Uncharacterized protein</fullName>
    </submittedName>
</protein>
<evidence type="ECO:0000313" key="3">
    <source>
        <dbReference type="Proteomes" id="UP001162483"/>
    </source>
</evidence>
<dbReference type="Proteomes" id="UP001162483">
    <property type="component" value="Unassembled WGS sequence"/>
</dbReference>
<organism evidence="2 3">
    <name type="scientific">Staurois parvus</name>
    <dbReference type="NCBI Taxonomy" id="386267"/>
    <lineage>
        <taxon>Eukaryota</taxon>
        <taxon>Metazoa</taxon>
        <taxon>Chordata</taxon>
        <taxon>Craniata</taxon>
        <taxon>Vertebrata</taxon>
        <taxon>Euteleostomi</taxon>
        <taxon>Amphibia</taxon>
        <taxon>Batrachia</taxon>
        <taxon>Anura</taxon>
        <taxon>Neobatrachia</taxon>
        <taxon>Ranoidea</taxon>
        <taxon>Ranidae</taxon>
        <taxon>Staurois</taxon>
    </lineage>
</organism>
<feature type="region of interest" description="Disordered" evidence="1">
    <location>
        <begin position="1"/>
        <end position="61"/>
    </location>
</feature>
<evidence type="ECO:0000256" key="1">
    <source>
        <dbReference type="SAM" id="MobiDB-lite"/>
    </source>
</evidence>
<comment type="caution">
    <text evidence="2">The sequence shown here is derived from an EMBL/GenBank/DDBJ whole genome shotgun (WGS) entry which is preliminary data.</text>
</comment>
<sequence>MPAVEPDNPIPDDPGAHCLARTTRCPQSLPDDSCPQSLPDDSDARQSCQTTLPPDDSVPLYVPGDSVPAASCWGPETLLPCLRAPRPV</sequence>
<name>A0ABN9HFJ4_9NEOB</name>